<dbReference type="RefSeq" id="WP_152173389.1">
    <property type="nucleotide sequence ID" value="NZ_CP045096.1"/>
</dbReference>
<dbReference type="PANTHER" id="PTHR19879">
    <property type="entry name" value="TRANSCRIPTION INITIATION FACTOR TFIID"/>
    <property type="match status" value="1"/>
</dbReference>
<dbReference type="Proteomes" id="UP000327294">
    <property type="component" value="Chromosome"/>
</dbReference>
<proteinExistence type="predicted"/>
<keyword evidence="4" id="KW-1185">Reference proteome</keyword>
<gene>
    <name evidence="3" type="ORF">F9278_44550</name>
</gene>
<dbReference type="InterPro" id="IPR001680">
    <property type="entry name" value="WD40_rpt"/>
</dbReference>
<dbReference type="InterPro" id="IPR015943">
    <property type="entry name" value="WD40/YVTN_repeat-like_dom_sf"/>
</dbReference>
<organism evidence="3 4">
    <name type="scientific">Streptomyces phaeolivaceus</name>
    <dbReference type="NCBI Taxonomy" id="2653200"/>
    <lineage>
        <taxon>Bacteria</taxon>
        <taxon>Bacillati</taxon>
        <taxon>Actinomycetota</taxon>
        <taxon>Actinomycetes</taxon>
        <taxon>Kitasatosporales</taxon>
        <taxon>Streptomycetaceae</taxon>
        <taxon>Streptomyces</taxon>
    </lineage>
</organism>
<accession>A0A5P8KHG5</accession>
<dbReference type="Gene3D" id="2.130.10.10">
    <property type="entry name" value="YVTN repeat-like/Quinoprotein amine dehydrogenase"/>
    <property type="match status" value="1"/>
</dbReference>
<dbReference type="AlphaFoldDB" id="A0A5P8KHG5"/>
<reference evidence="3 4" key="1">
    <citation type="submission" date="2019-10" db="EMBL/GenBank/DDBJ databases">
        <title>Streptomyces sp. strain GY16 isolated from leaves of Broussonetia papyrifera.</title>
        <authorList>
            <person name="Mo P."/>
        </authorList>
    </citation>
    <scope>NUCLEOTIDE SEQUENCE [LARGE SCALE GENOMIC DNA]</scope>
    <source>
        <strain evidence="3 4">GY16</strain>
    </source>
</reference>
<evidence type="ECO:0000313" key="4">
    <source>
        <dbReference type="Proteomes" id="UP000327294"/>
    </source>
</evidence>
<sequence length="276" mass="28704">MPDRPSSPQRIALRDVRRGRERDGVDLSTTGTGAAATSLVLGPAGRTLYTTRASASGMLDHEAWDTASGRRTSTVSDADLASAPVAVRPDGGLMVGDNRLYGLPSGPGRAQDLVQGDQVSALAFRPDGRALAADDRTGRVALWDGAVRHRARVPRNVFPSPLGTAPEAVGALALSPDGRTLAVGGDAGTLQLWDTETQQPLGGPLPTSGEGIETLAFGAGSGTLYAGSAHVPLRRYAVDTGRAMSTVCARAGGGPTRAQWRTYIPDVPFREVRGRT</sequence>
<keyword evidence="1" id="KW-0853">WD repeat</keyword>
<dbReference type="Pfam" id="PF00400">
    <property type="entry name" value="WD40"/>
    <property type="match status" value="1"/>
</dbReference>
<evidence type="ECO:0000256" key="2">
    <source>
        <dbReference type="SAM" id="MobiDB-lite"/>
    </source>
</evidence>
<dbReference type="EMBL" id="CP045096">
    <property type="protein sequence ID" value="QFR02068.1"/>
    <property type="molecule type" value="Genomic_DNA"/>
</dbReference>
<evidence type="ECO:0008006" key="5">
    <source>
        <dbReference type="Google" id="ProtNLM"/>
    </source>
</evidence>
<feature type="compositionally biased region" description="Basic and acidic residues" evidence="2">
    <location>
        <begin position="12"/>
        <end position="25"/>
    </location>
</feature>
<dbReference type="PANTHER" id="PTHR19879:SF9">
    <property type="entry name" value="TRANSCRIPTION INITIATION FACTOR TFIID SUBUNIT 5"/>
    <property type="match status" value="1"/>
</dbReference>
<evidence type="ECO:0000256" key="1">
    <source>
        <dbReference type="PROSITE-ProRule" id="PRU00221"/>
    </source>
</evidence>
<dbReference type="PROSITE" id="PS50082">
    <property type="entry name" value="WD_REPEATS_2"/>
    <property type="match status" value="1"/>
</dbReference>
<feature type="region of interest" description="Disordered" evidence="2">
    <location>
        <begin position="1"/>
        <end position="30"/>
    </location>
</feature>
<dbReference type="SMART" id="SM00320">
    <property type="entry name" value="WD40"/>
    <property type="match status" value="2"/>
</dbReference>
<name>A0A5P8KHG5_9ACTN</name>
<protein>
    <recommendedName>
        <fullName evidence="5">WD40 repeat domain-containing protein</fullName>
    </recommendedName>
</protein>
<evidence type="ECO:0000313" key="3">
    <source>
        <dbReference type="EMBL" id="QFR02068.1"/>
    </source>
</evidence>
<dbReference type="InterPro" id="IPR011047">
    <property type="entry name" value="Quinoprotein_ADH-like_sf"/>
</dbReference>
<dbReference type="KEGG" id="sphv:F9278_44550"/>
<feature type="repeat" description="WD" evidence="1">
    <location>
        <begin position="162"/>
        <end position="203"/>
    </location>
</feature>
<dbReference type="SUPFAM" id="SSF50998">
    <property type="entry name" value="Quinoprotein alcohol dehydrogenase-like"/>
    <property type="match status" value="1"/>
</dbReference>